<organism evidence="1 2">
    <name type="scientific">Vermiconidia calcicola</name>
    <dbReference type="NCBI Taxonomy" id="1690605"/>
    <lineage>
        <taxon>Eukaryota</taxon>
        <taxon>Fungi</taxon>
        <taxon>Dikarya</taxon>
        <taxon>Ascomycota</taxon>
        <taxon>Pezizomycotina</taxon>
        <taxon>Dothideomycetes</taxon>
        <taxon>Dothideomycetidae</taxon>
        <taxon>Mycosphaerellales</taxon>
        <taxon>Extremaceae</taxon>
        <taxon>Vermiconidia</taxon>
    </lineage>
</organism>
<sequence length="234" mass="26002">MQLELLELPIANRRSGAAHTFAIGATSFTGHRLQPELDLLRKPVPPLPEDKVRPLVVGRGFGHLHVCGHLQLLTGHRHWVLSPAVSPTQIGGLMDYQDVDVDQASVLCYLYNQDERPVLHLVHVYGNIAIIRLIMVKSRSGTTIMYSFLPSCLRPGEAQAFVVVQAWDFDHDVVLQSDLVHELAVNLVPRQGQGAVTRTVIMTTNTATFEILIANPVKRKILSIMTISEIQNLK</sequence>
<name>A0ACC3NAB6_9PEZI</name>
<keyword evidence="2" id="KW-1185">Reference proteome</keyword>
<dbReference type="EMBL" id="JAUTXU010000068">
    <property type="protein sequence ID" value="KAK3712680.1"/>
    <property type="molecule type" value="Genomic_DNA"/>
</dbReference>
<reference evidence="1" key="1">
    <citation type="submission" date="2023-07" db="EMBL/GenBank/DDBJ databases">
        <title>Black Yeasts Isolated from many extreme environments.</title>
        <authorList>
            <person name="Coleine C."/>
            <person name="Stajich J.E."/>
            <person name="Selbmann L."/>
        </authorList>
    </citation>
    <scope>NUCLEOTIDE SEQUENCE</scope>
    <source>
        <strain evidence="1">CCFEE 5714</strain>
    </source>
</reference>
<protein>
    <submittedName>
        <fullName evidence="1">Uncharacterized protein</fullName>
    </submittedName>
</protein>
<accession>A0ACC3NAB6</accession>
<comment type="caution">
    <text evidence="1">The sequence shown here is derived from an EMBL/GenBank/DDBJ whole genome shotgun (WGS) entry which is preliminary data.</text>
</comment>
<gene>
    <name evidence="1" type="ORF">LTR37_008944</name>
</gene>
<dbReference type="Proteomes" id="UP001281147">
    <property type="component" value="Unassembled WGS sequence"/>
</dbReference>
<evidence type="ECO:0000313" key="1">
    <source>
        <dbReference type="EMBL" id="KAK3712680.1"/>
    </source>
</evidence>
<proteinExistence type="predicted"/>
<evidence type="ECO:0000313" key="2">
    <source>
        <dbReference type="Proteomes" id="UP001281147"/>
    </source>
</evidence>